<keyword evidence="4" id="KW-1185">Reference proteome</keyword>
<feature type="domain" description="Phage capsid-like C-terminal" evidence="2">
    <location>
        <begin position="14"/>
        <end position="298"/>
    </location>
</feature>
<proteinExistence type="predicted"/>
<dbReference type="Pfam" id="PF05065">
    <property type="entry name" value="Phage_capsid"/>
    <property type="match status" value="1"/>
</dbReference>
<dbReference type="InterPro" id="IPR054612">
    <property type="entry name" value="Phage_capsid-like_C"/>
</dbReference>
<dbReference type="AlphaFoldDB" id="A0A4R4PJC2"/>
<evidence type="ECO:0000313" key="3">
    <source>
        <dbReference type="EMBL" id="TDC22161.1"/>
    </source>
</evidence>
<dbReference type="Gene3D" id="3.30.2400.10">
    <property type="entry name" value="Major capsid protein gp5"/>
    <property type="match status" value="1"/>
</dbReference>
<protein>
    <submittedName>
        <fullName evidence="3">Phage major capsid protein</fullName>
    </submittedName>
</protein>
<reference evidence="3 4" key="1">
    <citation type="submission" date="2019-03" db="EMBL/GenBank/DDBJ databases">
        <title>Draft genome sequences of novel Actinobacteria.</title>
        <authorList>
            <person name="Sahin N."/>
            <person name="Ay H."/>
            <person name="Saygin H."/>
        </authorList>
    </citation>
    <scope>NUCLEOTIDE SEQUENCE [LARGE SCALE GENOMIC DNA]</scope>
    <source>
        <strain evidence="3 4">JCM 30547</strain>
    </source>
</reference>
<dbReference type="Proteomes" id="UP000295075">
    <property type="component" value="Unassembled WGS sequence"/>
</dbReference>
<organism evidence="3 4">
    <name type="scientific">Kribbella albertanoniae</name>
    <dbReference type="NCBI Taxonomy" id="1266829"/>
    <lineage>
        <taxon>Bacteria</taxon>
        <taxon>Bacillati</taxon>
        <taxon>Actinomycetota</taxon>
        <taxon>Actinomycetes</taxon>
        <taxon>Propionibacteriales</taxon>
        <taxon>Kribbellaceae</taxon>
        <taxon>Kribbella</taxon>
    </lineage>
</organism>
<dbReference type="InterPro" id="IPR024455">
    <property type="entry name" value="Phage_capsid"/>
</dbReference>
<name>A0A4R4PJC2_9ACTN</name>
<gene>
    <name evidence="3" type="ORF">E1261_31725</name>
</gene>
<evidence type="ECO:0000259" key="2">
    <source>
        <dbReference type="Pfam" id="PF05065"/>
    </source>
</evidence>
<accession>A0A4R4PJC2</accession>
<comment type="subcellular location">
    <subcellularLocation>
        <location evidence="1">Virion</location>
    </subcellularLocation>
</comment>
<evidence type="ECO:0000313" key="4">
    <source>
        <dbReference type="Proteomes" id="UP000295075"/>
    </source>
</evidence>
<evidence type="ECO:0000256" key="1">
    <source>
        <dbReference type="ARBA" id="ARBA00004328"/>
    </source>
</evidence>
<dbReference type="SUPFAM" id="SSF56563">
    <property type="entry name" value="Major capsid protein gp5"/>
    <property type="match status" value="1"/>
</dbReference>
<dbReference type="OrthoDB" id="156689at2"/>
<dbReference type="EMBL" id="SMKA01000198">
    <property type="protein sequence ID" value="TDC22161.1"/>
    <property type="molecule type" value="Genomic_DNA"/>
</dbReference>
<sequence>MVPTSYVSRADAAALIIEQRSEEIIQAAAQASVALSAFRRVNVGTSVLRYKILDTLPNAQWLSVPPGEDIDLAKKPTTTMSWDDATVGVEEAATIVVLPENVLDDSTIDLWGEVRTRAVEAIGRLIDSTVFFGKAPDGSAVPAGFPVGGLVGMAKAKGNVYESTDDIVMDWANTMELVEDDGYDVQRAFAGPSLKGTFRTATNQQGQPILANSFTQDNAVAPFGVPVSYVNRGIWDSTGADGALALMGDPNLAWIVMRQDITVKMLDQATVGDINLAEQDALAMRLKIRMGWTVVAPKMPGAPADAFPFSVLGPNLP</sequence>
<dbReference type="NCBIfam" id="TIGR01554">
    <property type="entry name" value="major_cap_HK97"/>
    <property type="match status" value="1"/>
</dbReference>
<comment type="caution">
    <text evidence="3">The sequence shown here is derived from an EMBL/GenBank/DDBJ whole genome shotgun (WGS) entry which is preliminary data.</text>
</comment>
<dbReference type="Gene3D" id="3.30.2320.10">
    <property type="entry name" value="hypothetical protein PF0899 domain"/>
    <property type="match status" value="1"/>
</dbReference>